<dbReference type="Pfam" id="PF22692">
    <property type="entry name" value="LlgE_F_G_D1"/>
    <property type="match status" value="1"/>
</dbReference>
<evidence type="ECO:0000259" key="8">
    <source>
        <dbReference type="Pfam" id="PF00460"/>
    </source>
</evidence>
<dbReference type="Proteomes" id="UP000218542">
    <property type="component" value="Unassembled WGS sequence"/>
</dbReference>
<keyword evidence="11" id="KW-0966">Cell projection</keyword>
<comment type="subunit">
    <text evidence="5">The basal body constitutes a major portion of the flagellar organelle and consists of four rings (L,P,S, and M) mounted on a central rod. The rod consists of about 26 subunits of FlgG in the distal portion, and FlgB, FlgC and FlgF are thought to build up the proximal portion of the rod with about 6 subunits each.</text>
</comment>
<dbReference type="PANTHER" id="PTHR30435">
    <property type="entry name" value="FLAGELLAR PROTEIN"/>
    <property type="match status" value="1"/>
</dbReference>
<feature type="domain" description="Flagellar basal body rod protein N-terminal" evidence="8">
    <location>
        <begin position="5"/>
        <end position="35"/>
    </location>
</feature>
<accession>A0A286TV78</accession>
<dbReference type="InterPro" id="IPR053967">
    <property type="entry name" value="LlgE_F_G-like_D1"/>
</dbReference>
<keyword evidence="4 7" id="KW-0975">Bacterial flagellum</keyword>
<comment type="caution">
    <text evidence="11">The sequence shown here is derived from an EMBL/GenBank/DDBJ whole genome shotgun (WGS) entry which is preliminary data.</text>
</comment>
<keyword evidence="11" id="KW-0282">Flagellum</keyword>
<reference evidence="12" key="1">
    <citation type="journal article" date="2017" name="Environ. Microbiol. Rep.">
        <title>Genetic Diversity of Marine Anaerobic Ammonium-Oxidizing Bacteria as Revealed by Genomic and Proteomic Analyses of 'Candidatus Scalindua japonica'.</title>
        <authorList>
            <person name="Oshiki M."/>
            <person name="Mizuto K."/>
            <person name="Kimura Z."/>
            <person name="Kindaichi T."/>
            <person name="Satoh H."/>
            <person name="Okabe S."/>
        </authorList>
    </citation>
    <scope>NUCLEOTIDE SEQUENCE [LARGE SCALE GENOMIC DNA]</scope>
    <source>
        <strain evidence="12">husup-a2</strain>
    </source>
</reference>
<dbReference type="Pfam" id="PF00460">
    <property type="entry name" value="Flg_bb_rod"/>
    <property type="match status" value="1"/>
</dbReference>
<evidence type="ECO:0000256" key="1">
    <source>
        <dbReference type="ARBA" id="ARBA00004117"/>
    </source>
</evidence>
<dbReference type="InterPro" id="IPR037925">
    <property type="entry name" value="FlgE/F/G-like"/>
</dbReference>
<name>A0A286TV78_9BACT</name>
<evidence type="ECO:0000313" key="12">
    <source>
        <dbReference type="Proteomes" id="UP000218542"/>
    </source>
</evidence>
<keyword evidence="12" id="KW-1185">Reference proteome</keyword>
<dbReference type="InterPro" id="IPR012834">
    <property type="entry name" value="FlgG_G_neg"/>
</dbReference>
<dbReference type="NCBIfam" id="TIGR02488">
    <property type="entry name" value="flgG_G_neg"/>
    <property type="match status" value="1"/>
</dbReference>
<evidence type="ECO:0000259" key="10">
    <source>
        <dbReference type="Pfam" id="PF22692"/>
    </source>
</evidence>
<evidence type="ECO:0000256" key="2">
    <source>
        <dbReference type="ARBA" id="ARBA00009677"/>
    </source>
</evidence>
<dbReference type="OrthoDB" id="9804559at2"/>
<evidence type="ECO:0000259" key="9">
    <source>
        <dbReference type="Pfam" id="PF06429"/>
    </source>
</evidence>
<protein>
    <recommendedName>
        <fullName evidence="3 6">Flagellar basal-body rod protein FlgG</fullName>
    </recommendedName>
</protein>
<evidence type="ECO:0000256" key="7">
    <source>
        <dbReference type="RuleBase" id="RU362116"/>
    </source>
</evidence>
<feature type="domain" description="Flagellar hook protein FlgE/F/G-like D1" evidence="10">
    <location>
        <begin position="96"/>
        <end position="159"/>
    </location>
</feature>
<comment type="subcellular location">
    <subcellularLocation>
        <location evidence="1 7">Bacterial flagellum basal body</location>
    </subcellularLocation>
</comment>
<proteinExistence type="inferred from homology"/>
<keyword evidence="11" id="KW-0969">Cilium</keyword>
<evidence type="ECO:0000256" key="3">
    <source>
        <dbReference type="ARBA" id="ARBA00017948"/>
    </source>
</evidence>
<dbReference type="GO" id="GO:0009426">
    <property type="term" value="C:bacterial-type flagellum basal body, distal rod"/>
    <property type="evidence" value="ECO:0007669"/>
    <property type="project" value="UniProtKB-UniRule"/>
</dbReference>
<dbReference type="EMBL" id="BAOS01000004">
    <property type="protein sequence ID" value="GAX59807.1"/>
    <property type="molecule type" value="Genomic_DNA"/>
</dbReference>
<organism evidence="11 12">
    <name type="scientific">Candidatus Scalindua japonica</name>
    <dbReference type="NCBI Taxonomy" id="1284222"/>
    <lineage>
        <taxon>Bacteria</taxon>
        <taxon>Pseudomonadati</taxon>
        <taxon>Planctomycetota</taxon>
        <taxon>Candidatus Brocadiia</taxon>
        <taxon>Candidatus Brocadiales</taxon>
        <taxon>Candidatus Scalinduaceae</taxon>
        <taxon>Candidatus Scalindua</taxon>
    </lineage>
</organism>
<dbReference type="AlphaFoldDB" id="A0A286TV78"/>
<dbReference type="InterPro" id="IPR001444">
    <property type="entry name" value="Flag_bb_rod_N"/>
</dbReference>
<dbReference type="InterPro" id="IPR020013">
    <property type="entry name" value="Flagellar_FlgE/F/G"/>
</dbReference>
<dbReference type="NCBIfam" id="TIGR03506">
    <property type="entry name" value="FlgEFG_subfam"/>
    <property type="match status" value="2"/>
</dbReference>
<dbReference type="GO" id="GO:0071978">
    <property type="term" value="P:bacterial-type flagellum-dependent swarming motility"/>
    <property type="evidence" value="ECO:0007669"/>
    <property type="project" value="TreeGrafter"/>
</dbReference>
<evidence type="ECO:0000256" key="4">
    <source>
        <dbReference type="ARBA" id="ARBA00023143"/>
    </source>
</evidence>
<dbReference type="SUPFAM" id="SSF117143">
    <property type="entry name" value="Flagellar hook protein flgE"/>
    <property type="match status" value="1"/>
</dbReference>
<dbReference type="RefSeq" id="WP_096892937.1">
    <property type="nucleotide sequence ID" value="NZ_BAOS01000004.1"/>
</dbReference>
<dbReference type="Pfam" id="PF06429">
    <property type="entry name" value="Flg_bbr_C"/>
    <property type="match status" value="1"/>
</dbReference>
<gene>
    <name evidence="11" type="ORF">SCALIN_C04_0295</name>
</gene>
<evidence type="ECO:0000256" key="5">
    <source>
        <dbReference type="ARBA" id="ARBA00025933"/>
    </source>
</evidence>
<evidence type="ECO:0000256" key="6">
    <source>
        <dbReference type="NCBIfam" id="TIGR02488"/>
    </source>
</evidence>
<sequence>MMKALYTSATGMKAHQFLLDVISNNLANVNTTGYKRVQANFQDLLYDKFVPAGTESAQGIQSPTGLQVGSGVRIVATNKVFSQGVQENTGRSLDWAIQGDGFFQITHPDGTIVYSRDGTFQLNSTGEIVNSEGLKIEPSTTVPSDAVSINIGSDGTLSAQNADGSTQAIGNITLATFLNPSGLESLGKNLYRETTASGTPQTGTPGQNGVGEIIQGFRESSNVEVVTELVNLIVAQRAYETSAKAIKASDDMLQATNRIV</sequence>
<evidence type="ECO:0000313" key="11">
    <source>
        <dbReference type="EMBL" id="GAX59807.1"/>
    </source>
</evidence>
<dbReference type="PROSITE" id="PS00588">
    <property type="entry name" value="FLAGELLA_BB_ROD"/>
    <property type="match status" value="1"/>
</dbReference>
<dbReference type="PANTHER" id="PTHR30435:SF19">
    <property type="entry name" value="FLAGELLAR BASAL-BODY ROD PROTEIN FLGG"/>
    <property type="match status" value="1"/>
</dbReference>
<dbReference type="InterPro" id="IPR010930">
    <property type="entry name" value="Flg_bb/hook_C_dom"/>
</dbReference>
<feature type="domain" description="Flagellar basal-body/hook protein C-terminal" evidence="9">
    <location>
        <begin position="215"/>
        <end position="259"/>
    </location>
</feature>
<dbReference type="InterPro" id="IPR019776">
    <property type="entry name" value="Flagellar_basal_body_rod_CS"/>
</dbReference>
<comment type="similarity">
    <text evidence="2 7">Belongs to the flagella basal body rod proteins family.</text>
</comment>